<dbReference type="NCBIfam" id="NF009085">
    <property type="entry name" value="PRK12420.1"/>
    <property type="match status" value="1"/>
</dbReference>
<protein>
    <recommendedName>
        <fullName evidence="3 10">Histidine--tRNA ligase</fullName>
        <ecNumber evidence="2 10">6.1.1.21</ecNumber>
    </recommendedName>
</protein>
<reference evidence="12 13" key="1">
    <citation type="submission" date="2024-09" db="EMBL/GenBank/DDBJ databases">
        <authorList>
            <person name="Sun Q."/>
            <person name="Mori K."/>
        </authorList>
    </citation>
    <scope>NUCLEOTIDE SEQUENCE [LARGE SCALE GENOMIC DNA]</scope>
    <source>
        <strain evidence="12 13">JCM 12520</strain>
    </source>
</reference>
<dbReference type="Pfam" id="PF13393">
    <property type="entry name" value="tRNA-synt_His"/>
    <property type="match status" value="1"/>
</dbReference>
<keyword evidence="6" id="KW-0067">ATP-binding</keyword>
<dbReference type="Pfam" id="PF03129">
    <property type="entry name" value="HGTP_anticodon"/>
    <property type="match status" value="1"/>
</dbReference>
<keyword evidence="7" id="KW-0648">Protein biosynthesis</keyword>
<dbReference type="PIRSF" id="PIRSF001549">
    <property type="entry name" value="His-tRNA_synth"/>
    <property type="match status" value="1"/>
</dbReference>
<evidence type="ECO:0000256" key="4">
    <source>
        <dbReference type="ARBA" id="ARBA00022490"/>
    </source>
</evidence>
<gene>
    <name evidence="12" type="ORF">ACFFNY_02505</name>
</gene>
<dbReference type="Proteomes" id="UP001589619">
    <property type="component" value="Unassembled WGS sequence"/>
</dbReference>
<evidence type="ECO:0000313" key="13">
    <source>
        <dbReference type="Proteomes" id="UP001589619"/>
    </source>
</evidence>
<keyword evidence="4" id="KW-0963">Cytoplasm</keyword>
<feature type="domain" description="Aminoacyl-transfer RNA synthetases class-II family profile" evidence="11">
    <location>
        <begin position="1"/>
        <end position="341"/>
    </location>
</feature>
<dbReference type="EC" id="6.1.1.21" evidence="2 10"/>
<dbReference type="Gene3D" id="3.40.50.800">
    <property type="entry name" value="Anticodon-binding domain"/>
    <property type="match status" value="1"/>
</dbReference>
<dbReference type="InterPro" id="IPR041715">
    <property type="entry name" value="HisRS-like_core"/>
</dbReference>
<accession>A0ABV5VQ81</accession>
<dbReference type="PANTHER" id="PTHR11476">
    <property type="entry name" value="HISTIDYL-TRNA SYNTHETASE"/>
    <property type="match status" value="1"/>
</dbReference>
<comment type="caution">
    <text evidence="12">The sequence shown here is derived from an EMBL/GenBank/DDBJ whole genome shotgun (WGS) entry which is preliminary data.</text>
</comment>
<dbReference type="SUPFAM" id="SSF52954">
    <property type="entry name" value="Class II aaRS ABD-related"/>
    <property type="match status" value="1"/>
</dbReference>
<evidence type="ECO:0000313" key="12">
    <source>
        <dbReference type="EMBL" id="MFB9750430.1"/>
    </source>
</evidence>
<dbReference type="SUPFAM" id="SSF55681">
    <property type="entry name" value="Class II aaRS and biotin synthetases"/>
    <property type="match status" value="1"/>
</dbReference>
<evidence type="ECO:0000256" key="2">
    <source>
        <dbReference type="ARBA" id="ARBA00012815"/>
    </source>
</evidence>
<evidence type="ECO:0000256" key="10">
    <source>
        <dbReference type="NCBIfam" id="TIGR00442"/>
    </source>
</evidence>
<dbReference type="InterPro" id="IPR015807">
    <property type="entry name" value="His-tRNA-ligase"/>
</dbReference>
<sequence>MQNVKGTYDFFGQEQAIRRQVRSVLQDVFECYDFDEMDSTVLNELDLLTSKYAGGDEIVKEMYRFTDQGSRSLGLRYDLTVPFAKVIALNPGIPFPYKRYEIGKVFRDGPVKRGRLREFLQCDADVVGVEGPEAEAELMLLAAEVFRRLDIPITLRWNNRMFLGELLGAMGVAADEQPTVMLTLDKIDKIGKAAVVQELTDKGLQAPVVRAIAEWADMDDPGFEYLIQAYGIGNSKGSLEARALQKLIGEVGLDAVCRFDPFLSRGLSFYTGTVYEIFDASRTFASSLGAGGRYDAIIGKLVGREDIQYPTAGISFGMESIVEMIKNRPLASRQSEVVVIPIGETNPDVLKTAAAFRSNGIRTRLETSGRKLKKSLAAADARGIRYAILIGEEEASAGQIRLKDLKEMTEVVVPMQAAIDRIAPKQAGSRGGER</sequence>
<comment type="catalytic activity">
    <reaction evidence="9">
        <text>tRNA(His) + L-histidine + ATP = L-histidyl-tRNA(His) + AMP + diphosphate + H(+)</text>
        <dbReference type="Rhea" id="RHEA:17313"/>
        <dbReference type="Rhea" id="RHEA-COMP:9665"/>
        <dbReference type="Rhea" id="RHEA-COMP:9689"/>
        <dbReference type="ChEBI" id="CHEBI:15378"/>
        <dbReference type="ChEBI" id="CHEBI:30616"/>
        <dbReference type="ChEBI" id="CHEBI:33019"/>
        <dbReference type="ChEBI" id="CHEBI:57595"/>
        <dbReference type="ChEBI" id="CHEBI:78442"/>
        <dbReference type="ChEBI" id="CHEBI:78527"/>
        <dbReference type="ChEBI" id="CHEBI:456215"/>
        <dbReference type="EC" id="6.1.1.21"/>
    </reaction>
</comment>
<keyword evidence="5" id="KW-0547">Nucleotide-binding</keyword>
<keyword evidence="8" id="KW-0030">Aminoacyl-tRNA synthetase</keyword>
<comment type="similarity">
    <text evidence="1">Belongs to the class-II aminoacyl-tRNA synthetase family.</text>
</comment>
<evidence type="ECO:0000256" key="7">
    <source>
        <dbReference type="ARBA" id="ARBA00022917"/>
    </source>
</evidence>
<dbReference type="EMBL" id="JBHMAG010000003">
    <property type="protein sequence ID" value="MFB9750430.1"/>
    <property type="molecule type" value="Genomic_DNA"/>
</dbReference>
<keyword evidence="13" id="KW-1185">Reference proteome</keyword>
<dbReference type="InterPro" id="IPR006195">
    <property type="entry name" value="aa-tRNA-synth_II"/>
</dbReference>
<keyword evidence="12" id="KW-0436">Ligase</keyword>
<dbReference type="NCBIfam" id="TIGR00442">
    <property type="entry name" value="hisS"/>
    <property type="match status" value="1"/>
</dbReference>
<dbReference type="PANTHER" id="PTHR11476:SF7">
    <property type="entry name" value="HISTIDINE--TRNA LIGASE"/>
    <property type="match status" value="1"/>
</dbReference>
<dbReference type="CDD" id="cd00773">
    <property type="entry name" value="HisRS-like_core"/>
    <property type="match status" value="1"/>
</dbReference>
<name>A0ABV5VQ81_9BACL</name>
<dbReference type="InterPro" id="IPR045864">
    <property type="entry name" value="aa-tRNA-synth_II/BPL/LPL"/>
</dbReference>
<organism evidence="12 13">
    <name type="scientific">Paenibacillus hodogayensis</name>
    <dbReference type="NCBI Taxonomy" id="279208"/>
    <lineage>
        <taxon>Bacteria</taxon>
        <taxon>Bacillati</taxon>
        <taxon>Bacillota</taxon>
        <taxon>Bacilli</taxon>
        <taxon>Bacillales</taxon>
        <taxon>Paenibacillaceae</taxon>
        <taxon>Paenibacillus</taxon>
    </lineage>
</organism>
<dbReference type="GO" id="GO:0004821">
    <property type="term" value="F:histidine-tRNA ligase activity"/>
    <property type="evidence" value="ECO:0007669"/>
    <property type="project" value="UniProtKB-EC"/>
</dbReference>
<evidence type="ECO:0000259" key="11">
    <source>
        <dbReference type="PROSITE" id="PS50862"/>
    </source>
</evidence>
<dbReference type="InterPro" id="IPR036621">
    <property type="entry name" value="Anticodon-bd_dom_sf"/>
</dbReference>
<dbReference type="RefSeq" id="WP_344907203.1">
    <property type="nucleotide sequence ID" value="NZ_BAAAYO010000005.1"/>
</dbReference>
<evidence type="ECO:0000256" key="9">
    <source>
        <dbReference type="ARBA" id="ARBA00047639"/>
    </source>
</evidence>
<dbReference type="PROSITE" id="PS50862">
    <property type="entry name" value="AA_TRNA_LIGASE_II"/>
    <property type="match status" value="1"/>
</dbReference>
<dbReference type="InterPro" id="IPR004154">
    <property type="entry name" value="Anticodon-bd"/>
</dbReference>
<dbReference type="InterPro" id="IPR004516">
    <property type="entry name" value="HisRS/HisZ"/>
</dbReference>
<evidence type="ECO:0000256" key="3">
    <source>
        <dbReference type="ARBA" id="ARBA00017399"/>
    </source>
</evidence>
<evidence type="ECO:0000256" key="1">
    <source>
        <dbReference type="ARBA" id="ARBA00008226"/>
    </source>
</evidence>
<evidence type="ECO:0000256" key="5">
    <source>
        <dbReference type="ARBA" id="ARBA00022741"/>
    </source>
</evidence>
<evidence type="ECO:0000256" key="8">
    <source>
        <dbReference type="ARBA" id="ARBA00023146"/>
    </source>
</evidence>
<dbReference type="Gene3D" id="3.30.930.10">
    <property type="entry name" value="Bira Bifunctional Protein, Domain 2"/>
    <property type="match status" value="1"/>
</dbReference>
<evidence type="ECO:0000256" key="6">
    <source>
        <dbReference type="ARBA" id="ARBA00022840"/>
    </source>
</evidence>
<proteinExistence type="inferred from homology"/>